<dbReference type="GO" id="GO:0005886">
    <property type="term" value="C:plasma membrane"/>
    <property type="evidence" value="ECO:0007669"/>
    <property type="project" value="TreeGrafter"/>
</dbReference>
<keyword evidence="7 8" id="KW-0807">Transducer</keyword>
<evidence type="ECO:0000256" key="7">
    <source>
        <dbReference type="ARBA" id="ARBA00023224"/>
    </source>
</evidence>
<feature type="transmembrane region" description="Helical" evidence="9">
    <location>
        <begin position="27"/>
        <end position="54"/>
    </location>
</feature>
<reference evidence="11" key="1">
    <citation type="submission" date="2019-08" db="EMBL/GenBank/DDBJ databases">
        <title>The improved chromosome-level genome for the pearl oyster Pinctada fucata martensii using PacBio sequencing and Hi-C.</title>
        <authorList>
            <person name="Zheng Z."/>
        </authorList>
    </citation>
    <scope>NUCLEOTIDE SEQUENCE</scope>
    <source>
        <strain evidence="11">ZZ-2019</strain>
        <tissue evidence="11">Adductor muscle</tissue>
    </source>
</reference>
<gene>
    <name evidence="11" type="ORF">FSP39_015343</name>
</gene>
<feature type="transmembrane region" description="Helical" evidence="9">
    <location>
        <begin position="189"/>
        <end position="218"/>
    </location>
</feature>
<evidence type="ECO:0000256" key="8">
    <source>
        <dbReference type="RuleBase" id="RU000688"/>
    </source>
</evidence>
<organism evidence="11 12">
    <name type="scientific">Pinctada imbricata</name>
    <name type="common">Atlantic pearl-oyster</name>
    <name type="synonym">Pinctada martensii</name>
    <dbReference type="NCBI Taxonomy" id="66713"/>
    <lineage>
        <taxon>Eukaryota</taxon>
        <taxon>Metazoa</taxon>
        <taxon>Spiralia</taxon>
        <taxon>Lophotrochozoa</taxon>
        <taxon>Mollusca</taxon>
        <taxon>Bivalvia</taxon>
        <taxon>Autobranchia</taxon>
        <taxon>Pteriomorphia</taxon>
        <taxon>Pterioida</taxon>
        <taxon>Pterioidea</taxon>
        <taxon>Pteriidae</taxon>
        <taxon>Pinctada</taxon>
    </lineage>
</organism>
<dbReference type="SUPFAM" id="SSF81321">
    <property type="entry name" value="Family A G protein-coupled receptor-like"/>
    <property type="match status" value="1"/>
</dbReference>
<dbReference type="Gene3D" id="1.20.1070.10">
    <property type="entry name" value="Rhodopsin 7-helix transmembrane proteins"/>
    <property type="match status" value="1"/>
</dbReference>
<evidence type="ECO:0000256" key="3">
    <source>
        <dbReference type="ARBA" id="ARBA00022989"/>
    </source>
</evidence>
<dbReference type="AlphaFoldDB" id="A0AA88YTU2"/>
<evidence type="ECO:0000313" key="12">
    <source>
        <dbReference type="Proteomes" id="UP001186944"/>
    </source>
</evidence>
<keyword evidence="6 8" id="KW-0675">Receptor</keyword>
<evidence type="ECO:0000256" key="6">
    <source>
        <dbReference type="ARBA" id="ARBA00023170"/>
    </source>
</evidence>
<proteinExistence type="inferred from homology"/>
<comment type="similarity">
    <text evidence="8">Belongs to the G-protein coupled receptor 1 family.</text>
</comment>
<feature type="transmembrane region" description="Helical" evidence="9">
    <location>
        <begin position="145"/>
        <end position="165"/>
    </location>
</feature>
<feature type="domain" description="G-protein coupled receptors family 1 profile" evidence="10">
    <location>
        <begin position="45"/>
        <end position="253"/>
    </location>
</feature>
<dbReference type="InterPro" id="IPR017452">
    <property type="entry name" value="GPCR_Rhodpsn_7TM"/>
</dbReference>
<evidence type="ECO:0000313" key="11">
    <source>
        <dbReference type="EMBL" id="KAK3107473.1"/>
    </source>
</evidence>
<dbReference type="EMBL" id="VSWD01000002">
    <property type="protein sequence ID" value="KAK3107473.1"/>
    <property type="molecule type" value="Genomic_DNA"/>
</dbReference>
<dbReference type="PROSITE" id="PS00237">
    <property type="entry name" value="G_PROTEIN_RECEP_F1_1"/>
    <property type="match status" value="1"/>
</dbReference>
<dbReference type="PRINTS" id="PR00237">
    <property type="entry name" value="GPCRRHODOPSN"/>
</dbReference>
<evidence type="ECO:0000259" key="10">
    <source>
        <dbReference type="PROSITE" id="PS50262"/>
    </source>
</evidence>
<protein>
    <recommendedName>
        <fullName evidence="10">G-protein coupled receptors family 1 profile domain-containing protein</fullName>
    </recommendedName>
</protein>
<keyword evidence="4 8" id="KW-0297">G-protein coupled receptor</keyword>
<dbReference type="Pfam" id="PF00001">
    <property type="entry name" value="7tm_1"/>
    <property type="match status" value="1"/>
</dbReference>
<comment type="caution">
    <text evidence="11">The sequence shown here is derived from an EMBL/GenBank/DDBJ whole genome shotgun (WGS) entry which is preliminary data.</text>
</comment>
<evidence type="ECO:0000256" key="2">
    <source>
        <dbReference type="ARBA" id="ARBA00022692"/>
    </source>
</evidence>
<dbReference type="PANTHER" id="PTHR45695:SF9">
    <property type="entry name" value="LEUCOKININ RECEPTOR"/>
    <property type="match status" value="1"/>
</dbReference>
<dbReference type="GO" id="GO:0004930">
    <property type="term" value="F:G protein-coupled receptor activity"/>
    <property type="evidence" value="ECO:0007669"/>
    <property type="project" value="UniProtKB-KW"/>
</dbReference>
<dbReference type="Proteomes" id="UP001186944">
    <property type="component" value="Unassembled WGS sequence"/>
</dbReference>
<evidence type="ECO:0000256" key="4">
    <source>
        <dbReference type="ARBA" id="ARBA00023040"/>
    </source>
</evidence>
<dbReference type="InterPro" id="IPR000276">
    <property type="entry name" value="GPCR_Rhodpsn"/>
</dbReference>
<evidence type="ECO:0000256" key="5">
    <source>
        <dbReference type="ARBA" id="ARBA00023136"/>
    </source>
</evidence>
<evidence type="ECO:0000256" key="9">
    <source>
        <dbReference type="SAM" id="Phobius"/>
    </source>
</evidence>
<keyword evidence="2 8" id="KW-0812">Transmembrane</keyword>
<feature type="transmembrane region" description="Helical" evidence="9">
    <location>
        <begin position="66"/>
        <end position="91"/>
    </location>
</feature>
<keyword evidence="12" id="KW-1185">Reference proteome</keyword>
<keyword evidence="5 9" id="KW-0472">Membrane</keyword>
<accession>A0AA88YTU2</accession>
<dbReference type="PROSITE" id="PS50262">
    <property type="entry name" value="G_PROTEIN_RECEP_F1_2"/>
    <property type="match status" value="1"/>
</dbReference>
<dbReference type="PANTHER" id="PTHR45695">
    <property type="entry name" value="LEUCOKININ RECEPTOR-RELATED"/>
    <property type="match status" value="1"/>
</dbReference>
<comment type="subcellular location">
    <subcellularLocation>
        <location evidence="1">Membrane</location>
        <topology evidence="1">Multi-pass membrane protein</topology>
    </subcellularLocation>
</comment>
<feature type="transmembrane region" description="Helical" evidence="9">
    <location>
        <begin position="103"/>
        <end position="124"/>
    </location>
</feature>
<evidence type="ECO:0000256" key="1">
    <source>
        <dbReference type="ARBA" id="ARBA00004141"/>
    </source>
</evidence>
<name>A0AA88YTU2_PINIB</name>
<sequence length="253" mass="28739">MDNSTLVTFFLPGNETTKYQFRFSLEWLIFLSILYTLTTLFTVAGNILVILVFVRGRHSRTDLRPYLINLAVADLIMAVFCMPFTFGDAVFRSWIFTEPLCPIVIFMQTLSVAASVFINVAIGIDRFLVVTFPLMSKGSKSRTKFVIATIWVFSLAVSLVVVPVARVQKVGINNVACNEFWPDITHKQVYTMAIFLLTYAIPLIILTISYSVVGFLLWKRTSPGNRDHVRDLLQLKSKIKVRDISTFKTNSIF</sequence>
<keyword evidence="3 9" id="KW-1133">Transmembrane helix</keyword>